<name>A0A1I5YVK6_9PSEU</name>
<keyword evidence="2" id="KW-1185">Reference proteome</keyword>
<sequence>MTRALRMLETHPAELGGVDPAAIVACIEECLSCAQACTACADACLGDANPERLIGCVRANLDCADVCETTARVVSRRSGSPDLTAALLAACEQACRGCAAECERHGGDHPHCAVCAEACRTCEDACQQLREHLGTTGRAPA</sequence>
<dbReference type="OrthoDB" id="5396211at2"/>
<evidence type="ECO:0008006" key="3">
    <source>
        <dbReference type="Google" id="ProtNLM"/>
    </source>
</evidence>
<dbReference type="InterPro" id="IPR005560">
    <property type="entry name" value="Csp_YhjQ"/>
</dbReference>
<proteinExistence type="predicted"/>
<dbReference type="PANTHER" id="PTHR37310">
    <property type="entry name" value="CYTOPLASMIC PROTEIN-RELATED"/>
    <property type="match status" value="1"/>
</dbReference>
<dbReference type="STRING" id="587909.SAMN05421810_1087"/>
<dbReference type="AlphaFoldDB" id="A0A1I5YVK6"/>
<protein>
    <recommendedName>
        <fullName evidence="3">Four-helix bundle copper-binding protein</fullName>
    </recommendedName>
</protein>
<gene>
    <name evidence="1" type="ORF">SAMN05421810_1087</name>
</gene>
<reference evidence="2" key="1">
    <citation type="submission" date="2016-10" db="EMBL/GenBank/DDBJ databases">
        <authorList>
            <person name="Varghese N."/>
            <person name="Submissions S."/>
        </authorList>
    </citation>
    <scope>NUCLEOTIDE SEQUENCE [LARGE SCALE GENOMIC DNA]</scope>
    <source>
        <strain evidence="2">CGMCC 4.5579</strain>
    </source>
</reference>
<dbReference type="EMBL" id="FOWW01000008">
    <property type="protein sequence ID" value="SFQ48259.1"/>
    <property type="molecule type" value="Genomic_DNA"/>
</dbReference>
<dbReference type="RefSeq" id="WP_092533113.1">
    <property type="nucleotide sequence ID" value="NZ_FOWW01000008.1"/>
</dbReference>
<dbReference type="PANTHER" id="PTHR37310:SF1">
    <property type="entry name" value="CYTOPLASMIC PROTEIN"/>
    <property type="match status" value="1"/>
</dbReference>
<dbReference type="Gene3D" id="1.20.1270.360">
    <property type="match status" value="1"/>
</dbReference>
<dbReference type="Pfam" id="PF03860">
    <property type="entry name" value="Csp"/>
    <property type="match status" value="1"/>
</dbReference>
<dbReference type="CDD" id="cd08026">
    <property type="entry name" value="DUF326"/>
    <property type="match status" value="1"/>
</dbReference>
<dbReference type="InterPro" id="IPR044543">
    <property type="entry name" value="YHJQ-like"/>
</dbReference>
<evidence type="ECO:0000313" key="1">
    <source>
        <dbReference type="EMBL" id="SFQ48259.1"/>
    </source>
</evidence>
<organism evidence="1 2">
    <name type="scientific">Amycolatopsis arida</name>
    <dbReference type="NCBI Taxonomy" id="587909"/>
    <lineage>
        <taxon>Bacteria</taxon>
        <taxon>Bacillati</taxon>
        <taxon>Actinomycetota</taxon>
        <taxon>Actinomycetes</taxon>
        <taxon>Pseudonocardiales</taxon>
        <taxon>Pseudonocardiaceae</taxon>
        <taxon>Amycolatopsis</taxon>
    </lineage>
</organism>
<accession>A0A1I5YVK6</accession>
<dbReference type="Proteomes" id="UP000198727">
    <property type="component" value="Unassembled WGS sequence"/>
</dbReference>
<evidence type="ECO:0000313" key="2">
    <source>
        <dbReference type="Proteomes" id="UP000198727"/>
    </source>
</evidence>